<organism evidence="1 2">
    <name type="scientific">Paraurantiacibacter namhicola</name>
    <dbReference type="NCBI Taxonomy" id="645517"/>
    <lineage>
        <taxon>Bacteria</taxon>
        <taxon>Pseudomonadati</taxon>
        <taxon>Pseudomonadota</taxon>
        <taxon>Alphaproteobacteria</taxon>
        <taxon>Sphingomonadales</taxon>
        <taxon>Erythrobacteraceae</taxon>
        <taxon>Paraurantiacibacter</taxon>
    </lineage>
</organism>
<dbReference type="KEGG" id="anh:A6F65_00584"/>
<dbReference type="RefSeq" id="WP_067785778.1">
    <property type="nucleotide sequence ID" value="NZ_CP016545.1"/>
</dbReference>
<dbReference type="SUPFAM" id="SSF48452">
    <property type="entry name" value="TPR-like"/>
    <property type="match status" value="1"/>
</dbReference>
<gene>
    <name evidence="1" type="ORF">A6F65_00584</name>
</gene>
<keyword evidence="2" id="KW-1185">Reference proteome</keyword>
<dbReference type="InterPro" id="IPR011990">
    <property type="entry name" value="TPR-like_helical_dom_sf"/>
</dbReference>
<evidence type="ECO:0008006" key="3">
    <source>
        <dbReference type="Google" id="ProtNLM"/>
    </source>
</evidence>
<sequence>MAGGRHRWLPAIGAVLLAVPTLGSALDRISADHPTMAGHVPDIIASEAMLARGRMAALADDYARAEALAAKAIASSPADPRMLGLLGQARLQAGDADGAEAAFRASAAFGWREPATQAYWLQAALGAGDWASAALRADALLRARAPLRSDFALLAPFEATAEGRAAFAPLVADAAPWTEAYLMPGNSADADGLLRRAGMLSADGIALTDRCTKTAPLVMKLADLGYQSQARSLAGVSCGEAASGEGLVDSDFRQFGQGEASPFGWRKAPSGDVSIGRADGALRVRNRASAPRLVAWQPVMLEEGEYRAVLKGADSGRWRISLDCDGQPAARAPARGLAFSVNDCPSPALGLWLEPGAGEADLAGIILERE</sequence>
<evidence type="ECO:0000313" key="1">
    <source>
        <dbReference type="EMBL" id="ANU06907.1"/>
    </source>
</evidence>
<dbReference type="Gene3D" id="1.25.40.10">
    <property type="entry name" value="Tetratricopeptide repeat domain"/>
    <property type="match status" value="1"/>
</dbReference>
<dbReference type="OrthoDB" id="7502877at2"/>
<dbReference type="EMBL" id="CP016545">
    <property type="protein sequence ID" value="ANU06907.1"/>
    <property type="molecule type" value="Genomic_DNA"/>
</dbReference>
<reference evidence="1 2" key="1">
    <citation type="submission" date="2016-07" db="EMBL/GenBank/DDBJ databases">
        <title>Complete genome sequence of Altererythrobacter namhicola JCM 16345T, containing esterase-encoding genes.</title>
        <authorList>
            <person name="Cheng H."/>
            <person name="Wu Y.-H."/>
            <person name="Jian S.-L."/>
            <person name="Huo Y.-Y."/>
            <person name="Wang C.-S."/>
            <person name="Xu X.-W."/>
        </authorList>
    </citation>
    <scope>NUCLEOTIDE SEQUENCE [LARGE SCALE GENOMIC DNA]</scope>
    <source>
        <strain evidence="1 2">JCM 16345</strain>
    </source>
</reference>
<accession>A0A1C7D626</accession>
<dbReference type="Proteomes" id="UP000092698">
    <property type="component" value="Chromosome"/>
</dbReference>
<dbReference type="STRING" id="645517.A6F65_00584"/>
<dbReference type="AlphaFoldDB" id="A0A1C7D626"/>
<evidence type="ECO:0000313" key="2">
    <source>
        <dbReference type="Proteomes" id="UP000092698"/>
    </source>
</evidence>
<protein>
    <recommendedName>
        <fullName evidence="3">Tetratricopeptide repeat protein</fullName>
    </recommendedName>
</protein>
<name>A0A1C7D626_9SPHN</name>
<proteinExistence type="predicted"/>